<evidence type="ECO:0000256" key="7">
    <source>
        <dbReference type="ARBA" id="ARBA00022847"/>
    </source>
</evidence>
<comment type="similarity">
    <text evidence="2 12">Belongs to the HAK/KUP transporter (TC 2.A.72) family.</text>
</comment>
<dbReference type="InterPro" id="IPR053952">
    <property type="entry name" value="K_trans_C"/>
</dbReference>
<evidence type="ECO:0000259" key="14">
    <source>
        <dbReference type="Pfam" id="PF02705"/>
    </source>
</evidence>
<keyword evidence="9 12" id="KW-1133">Transmembrane helix</keyword>
<comment type="function">
    <text evidence="12">Transport of potassium into the cell. Likely operates as a K(+):H(+) symporter.</text>
</comment>
<keyword evidence="8 12" id="KW-0630">Potassium</keyword>
<evidence type="ECO:0000256" key="8">
    <source>
        <dbReference type="ARBA" id="ARBA00022958"/>
    </source>
</evidence>
<evidence type="ECO:0000256" key="3">
    <source>
        <dbReference type="ARBA" id="ARBA00022448"/>
    </source>
</evidence>
<evidence type="ECO:0000256" key="12">
    <source>
        <dbReference type="HAMAP-Rule" id="MF_01522"/>
    </source>
</evidence>
<evidence type="ECO:0000256" key="11">
    <source>
        <dbReference type="ARBA" id="ARBA00023136"/>
    </source>
</evidence>
<keyword evidence="6 12" id="KW-0812">Transmembrane</keyword>
<evidence type="ECO:0000256" key="13">
    <source>
        <dbReference type="SAM" id="MobiDB-lite"/>
    </source>
</evidence>
<keyword evidence="4 12" id="KW-1003">Cell membrane</keyword>
<reference evidence="17" key="1">
    <citation type="journal article" date="2019" name="Int. J. Syst. Evol. Microbiol.">
        <title>The Global Catalogue of Microorganisms (GCM) 10K type strain sequencing project: providing services to taxonomists for standard genome sequencing and annotation.</title>
        <authorList>
            <consortium name="The Broad Institute Genomics Platform"/>
            <consortium name="The Broad Institute Genome Sequencing Center for Infectious Disease"/>
            <person name="Wu L."/>
            <person name="Ma J."/>
        </authorList>
    </citation>
    <scope>NUCLEOTIDE SEQUENCE [LARGE SCALE GENOMIC DNA]</scope>
    <source>
        <strain evidence="17">JCM 12140</strain>
    </source>
</reference>
<dbReference type="RefSeq" id="WP_204609540.1">
    <property type="nucleotide sequence ID" value="NZ_BAAAJX010000015.1"/>
</dbReference>
<dbReference type="InterPro" id="IPR023051">
    <property type="entry name" value="Kup"/>
</dbReference>
<feature type="transmembrane region" description="Helical" evidence="12">
    <location>
        <begin position="143"/>
        <end position="161"/>
    </location>
</feature>
<evidence type="ECO:0000256" key="6">
    <source>
        <dbReference type="ARBA" id="ARBA00022692"/>
    </source>
</evidence>
<feature type="transmembrane region" description="Helical" evidence="12">
    <location>
        <begin position="247"/>
        <end position="271"/>
    </location>
</feature>
<gene>
    <name evidence="12" type="primary">kup</name>
    <name evidence="16" type="ORF">GCM10009627_26550</name>
</gene>
<proteinExistence type="inferred from homology"/>
<sequence length="676" mass="71934">MTETRASSQSSDHPSGGHDSQPGDAGPGDDATHPAKAAQRPTSREAPGRRGKAGLALAALGVVFGDIGTSPLYSMRTVFSVDGGIVRPVPEDVYGVISLLFWSITIVVSIKYVLVLMRVDNHGEGGVMALAALARRLHANRPGGTTVFLIIGIVGVSLFYGDSVITPAVSVLSAVEGLGTAAPSVEHLIVPIAAVILIGLFIVQRFGTAKVGASFGPVMLLWFVVIALAGIPRIVEHPGVLQGLSPTWAIAFLFAHPFITFIAMGAVVLAITGAEALYADMGHFGRMPILRAWFFVVFPALVCNYLGQAALVLEDPTATKDPFFLLFPNWAQLPVVILATAATVIASQAVISGAFSLTRQAVQLGLLPPLTIRQTSKREGGQVYLPAVNLLLFIGVMAIMLAFRSSAALATAYGVSVTGALVVDTLLLLVVVKPLWRWATWKLVTVAVVFGGLELTFLAGNLSKVLHGGWVPLLIALAVITLMTTWHRGRQLVQIERRKREGSLAEFIETVNADHIPRVPGIAVFPHPNKETTPLALRANVEHNGVVHQRVIIVSVLTANVPHVALEEAFRRDELGYDDDGIDHITITFGFSDDQDLPAAMRAACAGGVIDLSQEDMSKASYFISRGALRTGAGKGGMVSWRRKLFVAMAHNAADPAARFGLPLRRTVTMGSDVEV</sequence>
<keyword evidence="3 12" id="KW-0813">Transport</keyword>
<name>A0ABP4KA90_9MICO</name>
<dbReference type="Pfam" id="PF02705">
    <property type="entry name" value="K_trans"/>
    <property type="match status" value="1"/>
</dbReference>
<feature type="transmembrane region" description="Helical" evidence="12">
    <location>
        <begin position="469"/>
        <end position="489"/>
    </location>
</feature>
<dbReference type="EMBL" id="BAAAJX010000015">
    <property type="protein sequence ID" value="GAA1494309.1"/>
    <property type="molecule type" value="Genomic_DNA"/>
</dbReference>
<feature type="transmembrane region" description="Helical" evidence="12">
    <location>
        <begin position="292"/>
        <end position="313"/>
    </location>
</feature>
<dbReference type="Proteomes" id="UP001501742">
    <property type="component" value="Unassembled WGS sequence"/>
</dbReference>
<feature type="transmembrane region" description="Helical" evidence="12">
    <location>
        <begin position="383"/>
        <end position="403"/>
    </location>
</feature>
<evidence type="ECO:0000256" key="1">
    <source>
        <dbReference type="ARBA" id="ARBA00004141"/>
    </source>
</evidence>
<accession>A0ABP4KA90</accession>
<dbReference type="InterPro" id="IPR053951">
    <property type="entry name" value="K_trans_N"/>
</dbReference>
<comment type="caution">
    <text evidence="16">The sequence shown here is derived from an EMBL/GenBank/DDBJ whole genome shotgun (WGS) entry which is preliminary data.</text>
</comment>
<dbReference type="PANTHER" id="PTHR30540:SF79">
    <property type="entry name" value="LOW AFFINITY POTASSIUM TRANSPORT SYSTEM PROTEIN KUP"/>
    <property type="match status" value="1"/>
</dbReference>
<keyword evidence="7 12" id="KW-0769">Symport</keyword>
<feature type="domain" description="K+ potassium transporter integral membrane" evidence="14">
    <location>
        <begin position="55"/>
        <end position="509"/>
    </location>
</feature>
<comment type="subcellular location">
    <subcellularLocation>
        <location evidence="12">Cell membrane</location>
        <topology evidence="12">Multi-pass membrane protein</topology>
    </subcellularLocation>
    <subcellularLocation>
        <location evidence="1">Membrane</location>
        <topology evidence="1">Multi-pass membrane protein</topology>
    </subcellularLocation>
</comment>
<feature type="transmembrane region" description="Helical" evidence="12">
    <location>
        <begin position="443"/>
        <end position="463"/>
    </location>
</feature>
<feature type="compositionally biased region" description="Polar residues" evidence="13">
    <location>
        <begin position="1"/>
        <end position="13"/>
    </location>
</feature>
<evidence type="ECO:0000256" key="10">
    <source>
        <dbReference type="ARBA" id="ARBA00023065"/>
    </source>
</evidence>
<feature type="transmembrane region" description="Helical" evidence="12">
    <location>
        <begin position="93"/>
        <end position="114"/>
    </location>
</feature>
<keyword evidence="17" id="KW-1185">Reference proteome</keyword>
<evidence type="ECO:0000256" key="2">
    <source>
        <dbReference type="ARBA" id="ARBA00007019"/>
    </source>
</evidence>
<dbReference type="Pfam" id="PF22776">
    <property type="entry name" value="K_trans_C"/>
    <property type="match status" value="1"/>
</dbReference>
<evidence type="ECO:0000256" key="4">
    <source>
        <dbReference type="ARBA" id="ARBA00022475"/>
    </source>
</evidence>
<dbReference type="HAMAP" id="MF_01522">
    <property type="entry name" value="Kup"/>
    <property type="match status" value="1"/>
</dbReference>
<keyword evidence="5 12" id="KW-0633">Potassium transport</keyword>
<dbReference type="PANTHER" id="PTHR30540">
    <property type="entry name" value="OSMOTIC STRESS POTASSIUM TRANSPORTER"/>
    <property type="match status" value="1"/>
</dbReference>
<keyword evidence="11 12" id="KW-0472">Membrane</keyword>
<comment type="catalytic activity">
    <reaction evidence="12">
        <text>K(+)(in) + H(+)(in) = K(+)(out) + H(+)(out)</text>
        <dbReference type="Rhea" id="RHEA:28490"/>
        <dbReference type="ChEBI" id="CHEBI:15378"/>
        <dbReference type="ChEBI" id="CHEBI:29103"/>
    </reaction>
</comment>
<evidence type="ECO:0000259" key="15">
    <source>
        <dbReference type="Pfam" id="PF22776"/>
    </source>
</evidence>
<feature type="transmembrane region" description="Helical" evidence="12">
    <location>
        <begin position="181"/>
        <end position="203"/>
    </location>
</feature>
<feature type="transmembrane region" description="Helical" evidence="12">
    <location>
        <begin position="409"/>
        <end position="431"/>
    </location>
</feature>
<organism evidence="16 17">
    <name type="scientific">Curtobacterium herbarum</name>
    <dbReference type="NCBI Taxonomy" id="150122"/>
    <lineage>
        <taxon>Bacteria</taxon>
        <taxon>Bacillati</taxon>
        <taxon>Actinomycetota</taxon>
        <taxon>Actinomycetes</taxon>
        <taxon>Micrococcales</taxon>
        <taxon>Microbacteriaceae</taxon>
        <taxon>Curtobacterium</taxon>
    </lineage>
</organism>
<feature type="domain" description="K+ potassium transporter C-terminal" evidence="15">
    <location>
        <begin position="520"/>
        <end position="675"/>
    </location>
</feature>
<evidence type="ECO:0000256" key="9">
    <source>
        <dbReference type="ARBA" id="ARBA00022989"/>
    </source>
</evidence>
<evidence type="ECO:0000313" key="16">
    <source>
        <dbReference type="EMBL" id="GAA1494309.1"/>
    </source>
</evidence>
<feature type="transmembrane region" description="Helical" evidence="12">
    <location>
        <begin position="333"/>
        <end position="357"/>
    </location>
</feature>
<evidence type="ECO:0000256" key="5">
    <source>
        <dbReference type="ARBA" id="ARBA00022538"/>
    </source>
</evidence>
<protein>
    <recommendedName>
        <fullName evidence="12">Probable potassium transport system protein Kup</fullName>
    </recommendedName>
</protein>
<feature type="region of interest" description="Disordered" evidence="13">
    <location>
        <begin position="1"/>
        <end position="50"/>
    </location>
</feature>
<feature type="transmembrane region" description="Helical" evidence="12">
    <location>
        <begin position="53"/>
        <end position="73"/>
    </location>
</feature>
<dbReference type="InterPro" id="IPR003855">
    <property type="entry name" value="K+_transporter"/>
</dbReference>
<feature type="transmembrane region" description="Helical" evidence="12">
    <location>
        <begin position="215"/>
        <end position="235"/>
    </location>
</feature>
<keyword evidence="10 12" id="KW-0406">Ion transport</keyword>
<evidence type="ECO:0000313" key="17">
    <source>
        <dbReference type="Proteomes" id="UP001501742"/>
    </source>
</evidence>